<accession>A0A6S7K661</accession>
<feature type="region of interest" description="Disordered" evidence="1">
    <location>
        <begin position="38"/>
        <end position="73"/>
    </location>
</feature>
<evidence type="ECO:0000313" key="3">
    <source>
        <dbReference type="Proteomes" id="UP001152795"/>
    </source>
</evidence>
<evidence type="ECO:0000256" key="1">
    <source>
        <dbReference type="SAM" id="MobiDB-lite"/>
    </source>
</evidence>
<feature type="compositionally biased region" description="Basic and acidic residues" evidence="1">
    <location>
        <begin position="64"/>
        <end position="73"/>
    </location>
</feature>
<evidence type="ECO:0000313" key="2">
    <source>
        <dbReference type="EMBL" id="CAB4041005.1"/>
    </source>
</evidence>
<organism evidence="2 3">
    <name type="scientific">Paramuricea clavata</name>
    <name type="common">Red gorgonian</name>
    <name type="synonym">Violescent sea-whip</name>
    <dbReference type="NCBI Taxonomy" id="317549"/>
    <lineage>
        <taxon>Eukaryota</taxon>
        <taxon>Metazoa</taxon>
        <taxon>Cnidaria</taxon>
        <taxon>Anthozoa</taxon>
        <taxon>Octocorallia</taxon>
        <taxon>Malacalcyonacea</taxon>
        <taxon>Plexauridae</taxon>
        <taxon>Paramuricea</taxon>
    </lineage>
</organism>
<proteinExistence type="predicted"/>
<name>A0A6S7K661_PARCT</name>
<feature type="non-terminal residue" evidence="2">
    <location>
        <position position="268"/>
    </location>
</feature>
<dbReference type="Proteomes" id="UP001152795">
    <property type="component" value="Unassembled WGS sequence"/>
</dbReference>
<dbReference type="EMBL" id="CACRXK020027625">
    <property type="protein sequence ID" value="CAB4041005.1"/>
    <property type="molecule type" value="Genomic_DNA"/>
</dbReference>
<sequence length="268" mass="30827">MVLCIGKNFPHLSDPGVKESDSPRIKYSSLLNQLQQGFRNARRKSTLPPTNNKPRSLASIPEDNVEHNKQGDQVHETAYRRMCEELKKQLNATKVNTKAVKKLLQETYPIRRNWICNEEFMSISKICHEFPFLVNPIWILHECSSITALKDVKEDATVNLQSCFQPIVVALGITGEFEDKEDVTSISNEEIWRVFKMIHDKLCKQKNFIIFQCEVGCNLKELFSNKGNEPFLVAIMEDKKVRQLFIGAEKRELMEVEDNSVITAITLL</sequence>
<dbReference type="AlphaFoldDB" id="A0A6S7K661"/>
<protein>
    <submittedName>
        <fullName evidence="2">Uncharacterized protein</fullName>
    </submittedName>
</protein>
<comment type="caution">
    <text evidence="2">The sequence shown here is derived from an EMBL/GenBank/DDBJ whole genome shotgun (WGS) entry which is preliminary data.</text>
</comment>
<reference evidence="2" key="1">
    <citation type="submission" date="2020-04" db="EMBL/GenBank/DDBJ databases">
        <authorList>
            <person name="Alioto T."/>
            <person name="Alioto T."/>
            <person name="Gomez Garrido J."/>
        </authorList>
    </citation>
    <scope>NUCLEOTIDE SEQUENCE</scope>
    <source>
        <strain evidence="2">A484AB</strain>
    </source>
</reference>
<keyword evidence="3" id="KW-1185">Reference proteome</keyword>
<gene>
    <name evidence="2" type="ORF">PACLA_8A052722</name>
</gene>